<evidence type="ECO:0000313" key="1">
    <source>
        <dbReference type="EMBL" id="RCH43211.1"/>
    </source>
</evidence>
<reference evidence="1 2" key="1">
    <citation type="submission" date="2018-02" db="EMBL/GenBank/DDBJ databases">
        <title>Complete genome sequencing of Faecalibacterium prausnitzii strains isolated from the human gut.</title>
        <authorList>
            <person name="Fitzgerald B.C."/>
            <person name="Shkoporov A.N."/>
            <person name="Ross P.R."/>
            <person name="Hill C."/>
        </authorList>
    </citation>
    <scope>NUCLEOTIDE SEQUENCE [LARGE SCALE GENOMIC DNA]</scope>
    <source>
        <strain evidence="1 2">APC942/31-1</strain>
    </source>
</reference>
<accession>A0A367FZN7</accession>
<sequence length="150" mass="17177">MLDKNGMEIKTGMVVEIKDAFFKNDNGLYFVEHSAGDPDWCGSDHSLRKISKRGKISQAKHNLCFWPIGIFISDRFKAAEARTWNKEHATIEIRTEIDRSEVAAHFDQMAEDLTDQIQREAWDYGEDSQAVKTSTAIQKHYRQVASEILA</sequence>
<proteinExistence type="predicted"/>
<gene>
    <name evidence="1" type="ORF">C4886_11020</name>
</gene>
<evidence type="ECO:0000313" key="2">
    <source>
        <dbReference type="Proteomes" id="UP000253208"/>
    </source>
</evidence>
<dbReference type="RefSeq" id="WP_114002340.1">
    <property type="nucleotide sequence ID" value="NZ_PSQG01000015.1"/>
</dbReference>
<organism evidence="1 2">
    <name type="scientific">Blautia obeum</name>
    <dbReference type="NCBI Taxonomy" id="40520"/>
    <lineage>
        <taxon>Bacteria</taxon>
        <taxon>Bacillati</taxon>
        <taxon>Bacillota</taxon>
        <taxon>Clostridia</taxon>
        <taxon>Lachnospirales</taxon>
        <taxon>Lachnospiraceae</taxon>
        <taxon>Blautia</taxon>
    </lineage>
</organism>
<dbReference type="EMBL" id="PSQG01000015">
    <property type="protein sequence ID" value="RCH43211.1"/>
    <property type="molecule type" value="Genomic_DNA"/>
</dbReference>
<comment type="caution">
    <text evidence="1">The sequence shown here is derived from an EMBL/GenBank/DDBJ whole genome shotgun (WGS) entry which is preliminary data.</text>
</comment>
<dbReference type="Proteomes" id="UP000253208">
    <property type="component" value="Unassembled WGS sequence"/>
</dbReference>
<name>A0A367FZN7_9FIRM</name>
<protein>
    <submittedName>
        <fullName evidence="1">Uncharacterized protein</fullName>
    </submittedName>
</protein>
<dbReference type="AlphaFoldDB" id="A0A367FZN7"/>